<evidence type="ECO:0000313" key="2">
    <source>
        <dbReference type="Proteomes" id="UP000240259"/>
    </source>
</evidence>
<sequence>MPSNPPLQNVLDGVATREPLFQLCKRIDMKTKLRPASDVARAFVNAHRKCRLLSGYLIHIARRNRGSASCSVIVSRDLLCNSF</sequence>
<keyword evidence="2" id="KW-1185">Reference proteome</keyword>
<accession>A0A2T4IN44</accession>
<evidence type="ECO:0000313" key="1">
    <source>
        <dbReference type="EMBL" id="PTE07076.1"/>
    </source>
</evidence>
<dbReference type="EMBL" id="PZJX01000052">
    <property type="protein sequence ID" value="PTE07076.1"/>
    <property type="molecule type" value="Genomic_DNA"/>
</dbReference>
<dbReference type="OrthoDB" id="8082830at2"/>
<proteinExistence type="predicted"/>
<name>A0A2T4IN44_9HYPH</name>
<comment type="caution">
    <text evidence="1">The sequence shown here is derived from an EMBL/GenBank/DDBJ whole genome shotgun (WGS) entry which is preliminary data.</text>
</comment>
<gene>
    <name evidence="1" type="ORF">C9427_27515</name>
</gene>
<dbReference type="Proteomes" id="UP000240259">
    <property type="component" value="Unassembled WGS sequence"/>
</dbReference>
<dbReference type="AlphaFoldDB" id="A0A2T4IN44"/>
<organism evidence="1 2">
    <name type="scientific">Mesorhizobium helmanticense</name>
    <dbReference type="NCBI Taxonomy" id="1776423"/>
    <lineage>
        <taxon>Bacteria</taxon>
        <taxon>Pseudomonadati</taxon>
        <taxon>Pseudomonadota</taxon>
        <taxon>Alphaproteobacteria</taxon>
        <taxon>Hyphomicrobiales</taxon>
        <taxon>Phyllobacteriaceae</taxon>
        <taxon>Mesorhizobium</taxon>
    </lineage>
</organism>
<protein>
    <submittedName>
        <fullName evidence="1">Uncharacterized protein</fullName>
    </submittedName>
</protein>
<reference evidence="1 2" key="1">
    <citation type="submission" date="2018-03" db="EMBL/GenBank/DDBJ databases">
        <title>Genome sequence of the symbiotic type strain Mesorhizobium helmanticense CSLC115NT isolated from Lotus corniculatus nodules.</title>
        <authorList>
            <person name="Sannazzaro A.I."/>
            <person name="Torres Tejerizo G.A."/>
            <person name="Dip D."/>
            <person name="Caballero M."/>
            <person name="Pistorio M."/>
            <person name="Estrella M.J."/>
        </authorList>
    </citation>
    <scope>NUCLEOTIDE SEQUENCE [LARGE SCALE GENOMIC DNA]</scope>
    <source>
        <strain evidence="1 2">CSLC115N</strain>
    </source>
</reference>